<dbReference type="InterPro" id="IPR006905">
    <property type="entry name" value="Flavin_halogenase"/>
</dbReference>
<gene>
    <name evidence="1" type="ORF">ACFSAG_02345</name>
</gene>
<organism evidence="1 2">
    <name type="scientific">Sphingorhabdus buctiana</name>
    <dbReference type="NCBI Taxonomy" id="1508805"/>
    <lineage>
        <taxon>Bacteria</taxon>
        <taxon>Pseudomonadati</taxon>
        <taxon>Pseudomonadota</taxon>
        <taxon>Alphaproteobacteria</taxon>
        <taxon>Sphingomonadales</taxon>
        <taxon>Sphingomonadaceae</taxon>
        <taxon>Sphingorhabdus</taxon>
    </lineage>
</organism>
<dbReference type="PANTHER" id="PTHR43747">
    <property type="entry name" value="FAD-BINDING PROTEIN"/>
    <property type="match status" value="1"/>
</dbReference>
<dbReference type="InterPro" id="IPR033856">
    <property type="entry name" value="Trp_halogen"/>
</dbReference>
<dbReference type="Gene3D" id="3.50.50.60">
    <property type="entry name" value="FAD/NAD(P)-binding domain"/>
    <property type="match status" value="1"/>
</dbReference>
<proteinExistence type="predicted"/>
<dbReference type="Proteomes" id="UP001597215">
    <property type="component" value="Unassembled WGS sequence"/>
</dbReference>
<dbReference type="InterPro" id="IPR036188">
    <property type="entry name" value="FAD/NAD-bd_sf"/>
</dbReference>
<evidence type="ECO:0000313" key="2">
    <source>
        <dbReference type="Proteomes" id="UP001597215"/>
    </source>
</evidence>
<dbReference type="PIRSF" id="PIRSF011396">
    <property type="entry name" value="Trp_halogenase"/>
    <property type="match status" value="1"/>
</dbReference>
<evidence type="ECO:0000313" key="1">
    <source>
        <dbReference type="EMBL" id="MFD1765682.1"/>
    </source>
</evidence>
<reference evidence="2" key="1">
    <citation type="journal article" date="2019" name="Int. J. Syst. Evol. Microbiol.">
        <title>The Global Catalogue of Microorganisms (GCM) 10K type strain sequencing project: providing services to taxonomists for standard genome sequencing and annotation.</title>
        <authorList>
            <consortium name="The Broad Institute Genomics Platform"/>
            <consortium name="The Broad Institute Genome Sequencing Center for Infectious Disease"/>
            <person name="Wu L."/>
            <person name="Ma J."/>
        </authorList>
    </citation>
    <scope>NUCLEOTIDE SEQUENCE [LARGE SCALE GENOMIC DNA]</scope>
    <source>
        <strain evidence="2">CGMCC 1.12449</strain>
    </source>
</reference>
<keyword evidence="2" id="KW-1185">Reference proteome</keyword>
<dbReference type="EMBL" id="JBHUEL010000002">
    <property type="protein sequence ID" value="MFD1765682.1"/>
    <property type="molecule type" value="Genomic_DNA"/>
</dbReference>
<dbReference type="Pfam" id="PF04820">
    <property type="entry name" value="Trp_halogenase"/>
    <property type="match status" value="1"/>
</dbReference>
<dbReference type="InterPro" id="IPR050816">
    <property type="entry name" value="Flavin-dep_Halogenase_NPB"/>
</dbReference>
<dbReference type="EC" id="1.14.19.-" evidence="1"/>
<comment type="caution">
    <text evidence="1">The sequence shown here is derived from an EMBL/GenBank/DDBJ whole genome shotgun (WGS) entry which is preliminary data.</text>
</comment>
<keyword evidence="1" id="KW-0560">Oxidoreductase</keyword>
<accession>A0ABW4MDP9</accession>
<dbReference type="RefSeq" id="WP_381511048.1">
    <property type="nucleotide sequence ID" value="NZ_JBHUEL010000002.1"/>
</dbReference>
<dbReference type="SUPFAM" id="SSF51905">
    <property type="entry name" value="FAD/NAD(P)-binding domain"/>
    <property type="match status" value="1"/>
</dbReference>
<sequence length="495" mass="55305">MRIVIVGGGSAGWMAAAALSRLLTPDWQITLVESDQIGTVGVGEATIPQILLFNGVLGIDENEFLKATKGTFKLGIEFDGWRAPGQRYMHAFGHVGRDLGLIPFHHYWLQAKARGKARTLDHYSLSECTARANRFSRNDPLPQAPLGAPTYAYHFDAGLYAAMLRKYSEARGVVRHEGRIVDIPLNGETGAVTAVKLENGKLIEGDLFIDCSGFRGLLIGEAVGSEYVDWSKWLPCNRALAVPCESAEKLLPYTRASAREAGWQWRIPLQHRIGNGYVYCSDYIDDDRAAETLLANLDGKPLADPRPIRFTTGHRREFWKKNVVSLGLSCGFLEPLESTSLHLVQSGIKHLIDLLPAGEIAGAEVERFNRQMTFEFETIRDFLMLHYWANGRDEPFWQACRNLELTDSLQHKLELFRSSGRLFRYNEELFTETGWLQVLIGQGIEPAAYHPLANAPGDEAVDKYLVSIEEVIAAKVARMPEHADYIRQNCSSGDL</sequence>
<dbReference type="PANTHER" id="PTHR43747:SF4">
    <property type="entry name" value="FLAVIN-DEPENDENT TRYPTOPHAN HALOGENASE"/>
    <property type="match status" value="1"/>
</dbReference>
<dbReference type="GO" id="GO:0016491">
    <property type="term" value="F:oxidoreductase activity"/>
    <property type="evidence" value="ECO:0007669"/>
    <property type="project" value="UniProtKB-KW"/>
</dbReference>
<name>A0ABW4MDP9_9SPHN</name>
<protein>
    <submittedName>
        <fullName evidence="1">Tryptophan halogenase family protein</fullName>
        <ecNumber evidence="1">1.14.19.-</ecNumber>
    </submittedName>
</protein>